<dbReference type="PATRIC" id="fig|42253.5.peg.2413"/>
<evidence type="ECO:0000313" key="2">
    <source>
        <dbReference type="Proteomes" id="UP000069205"/>
    </source>
</evidence>
<dbReference type="Proteomes" id="UP000069205">
    <property type="component" value="Chromosome"/>
</dbReference>
<organism evidence="1 2">
    <name type="scientific">Nitrospira moscoviensis</name>
    <dbReference type="NCBI Taxonomy" id="42253"/>
    <lineage>
        <taxon>Bacteria</taxon>
        <taxon>Pseudomonadati</taxon>
        <taxon>Nitrospirota</taxon>
        <taxon>Nitrospiria</taxon>
        <taxon>Nitrospirales</taxon>
        <taxon>Nitrospiraceae</taxon>
        <taxon>Nitrospira</taxon>
    </lineage>
</organism>
<dbReference type="AlphaFoldDB" id="A0A0K2GD26"/>
<sequence>MNLHEARQRIETAVTQYGQHAAPAIDLVLNEVRSDLGARAFNELVEEFDLELLYNIAPMESDHSNS</sequence>
<keyword evidence="2" id="KW-1185">Reference proteome</keyword>
<dbReference type="OrthoDB" id="9800225at2"/>
<dbReference type="RefSeq" id="WP_053379961.1">
    <property type="nucleotide sequence ID" value="NZ_CP011801.1"/>
</dbReference>
<proteinExistence type="predicted"/>
<dbReference type="KEGG" id="nmv:NITMOv2_2448"/>
<dbReference type="EMBL" id="CP011801">
    <property type="protein sequence ID" value="ALA58861.1"/>
    <property type="molecule type" value="Genomic_DNA"/>
</dbReference>
<gene>
    <name evidence="1" type="ORF">NITMOv2_2448</name>
</gene>
<protein>
    <submittedName>
        <fullName evidence="1">Uncharacterized protein</fullName>
    </submittedName>
</protein>
<name>A0A0K2GD26_NITMO</name>
<evidence type="ECO:0000313" key="1">
    <source>
        <dbReference type="EMBL" id="ALA58861.1"/>
    </source>
</evidence>
<dbReference type="STRING" id="42253.NITMOv2_2448"/>
<reference evidence="1 2" key="1">
    <citation type="journal article" date="2015" name="Proc. Natl. Acad. Sci. U.S.A.">
        <title>Expanded metabolic versatility of ubiquitous nitrite-oxidizing bacteria from the genus Nitrospira.</title>
        <authorList>
            <person name="Koch H."/>
            <person name="Lucker S."/>
            <person name="Albertsen M."/>
            <person name="Kitzinger K."/>
            <person name="Herbold C."/>
            <person name="Spieck E."/>
            <person name="Nielsen P.H."/>
            <person name="Wagner M."/>
            <person name="Daims H."/>
        </authorList>
    </citation>
    <scope>NUCLEOTIDE SEQUENCE [LARGE SCALE GENOMIC DNA]</scope>
    <source>
        <strain evidence="1 2">NSP M-1</strain>
    </source>
</reference>
<accession>A0A0K2GD26</accession>